<evidence type="ECO:0000256" key="9">
    <source>
        <dbReference type="ARBA" id="ARBA00023180"/>
    </source>
</evidence>
<keyword evidence="5 10" id="KW-0812">Transmembrane</keyword>
<dbReference type="EMBL" id="DS549645">
    <property type="protein sequence ID" value="EDR25154.1"/>
    <property type="molecule type" value="Genomic_DNA"/>
</dbReference>
<evidence type="ECO:0000256" key="8">
    <source>
        <dbReference type="ARBA" id="ARBA00023136"/>
    </source>
</evidence>
<accession>B0EJY8</accession>
<dbReference type="KEGG" id="edi:EDI_134750"/>
<feature type="chain" id="PRO_5012271548" evidence="11">
    <location>
        <begin position="16"/>
        <end position="504"/>
    </location>
</feature>
<protein>
    <submittedName>
        <fullName evidence="12">Uncharacterized protein</fullName>
    </submittedName>
</protein>
<comment type="similarity">
    <text evidence="3">Belongs to the PIGX family.</text>
</comment>
<keyword evidence="13" id="KW-1185">Reference proteome</keyword>
<dbReference type="InterPro" id="IPR040039">
    <property type="entry name" value="PIGX"/>
</dbReference>
<keyword evidence="7 10" id="KW-1133">Transmembrane helix</keyword>
<sequence length="504" mass="58653">MFFFFLLFSSSFSLQQDDIILLPRSSDGTIKYEISNEQMTSSDGFVGHFCTTGNIPSSLLFPKEIEEIGLLMKRVTEKVYQYSSIREFMSEYNSNTYMVIGKAPENIIKEVIYNFTGYNVIRFGKVNTKIYNPITNIFYGINNQLEHPNGFFYTSHSLSSDYKDQFPISGIFEIHQHVDKTNNSFNELKNIIENHLQEMKKTWNFESIGDRFYMKINVNLKNKTFEYCEIDTFETSSFKSNYPKKTDKYNRNIYFLNSCGIDYYNKNSTCKFTRFSEKGKNSEMFDFDTLQYTHPIPVYLQRLKGEGTHLITEITTLNFNTTNNNDTYLIYTVPQGIFIDKYQMQELQRKQKDLEVFMYEPMDLEAPILTGRQAHVIIKTLKQTKPISTHSIPIHLRYHKARINDMFEKNVIFPPPEVFFICDNCTDSRSIELLKYHKINGYFNTPISCGTSDPSQFISPTCIPQFSQYTVPVGQLDAFESVMKITLGTTLIGAIIIIAFVIIF</sequence>
<keyword evidence="4" id="KW-0337">GPI-anchor biosynthesis</keyword>
<keyword evidence="8 10" id="KW-0472">Membrane</keyword>
<evidence type="ECO:0000256" key="7">
    <source>
        <dbReference type="ARBA" id="ARBA00022989"/>
    </source>
</evidence>
<evidence type="ECO:0000256" key="1">
    <source>
        <dbReference type="ARBA" id="ARBA00004389"/>
    </source>
</evidence>
<dbReference type="OMA" id="KNSTCKF"/>
<comment type="subcellular location">
    <subcellularLocation>
        <location evidence="1">Endoplasmic reticulum membrane</location>
        <topology evidence="1">Single-pass membrane protein</topology>
    </subcellularLocation>
</comment>
<proteinExistence type="inferred from homology"/>
<name>B0EJY8_ENTDS</name>
<feature type="transmembrane region" description="Helical" evidence="10">
    <location>
        <begin position="485"/>
        <end position="503"/>
    </location>
</feature>
<dbReference type="AlphaFoldDB" id="B0EJY8"/>
<evidence type="ECO:0000256" key="4">
    <source>
        <dbReference type="ARBA" id="ARBA00022502"/>
    </source>
</evidence>
<gene>
    <name evidence="12" type="ORF">EDI_134750</name>
</gene>
<dbReference type="PANTHER" id="PTHR28650">
    <property type="entry name" value="PHOSPHATIDYLINOSITOL-GLYCAN BIOSYNTHESIS CLASS X PROTEIN"/>
    <property type="match status" value="1"/>
</dbReference>
<evidence type="ECO:0000313" key="13">
    <source>
        <dbReference type="Proteomes" id="UP000008076"/>
    </source>
</evidence>
<organism evidence="13">
    <name type="scientific">Entamoeba dispar (strain ATCC PRA-260 / SAW760)</name>
    <dbReference type="NCBI Taxonomy" id="370354"/>
    <lineage>
        <taxon>Eukaryota</taxon>
        <taxon>Amoebozoa</taxon>
        <taxon>Evosea</taxon>
        <taxon>Archamoebae</taxon>
        <taxon>Mastigamoebida</taxon>
        <taxon>Entamoebidae</taxon>
        <taxon>Entamoeba</taxon>
    </lineage>
</organism>
<dbReference type="OrthoDB" id="5546453at2759"/>
<dbReference type="eggNOG" id="ENOG502RBDD">
    <property type="taxonomic scope" value="Eukaryota"/>
</dbReference>
<dbReference type="GO" id="GO:0005789">
    <property type="term" value="C:endoplasmic reticulum membrane"/>
    <property type="evidence" value="ECO:0007669"/>
    <property type="project" value="UniProtKB-SubCell"/>
</dbReference>
<evidence type="ECO:0000256" key="6">
    <source>
        <dbReference type="ARBA" id="ARBA00022824"/>
    </source>
</evidence>
<keyword evidence="9" id="KW-0325">Glycoprotein</keyword>
<evidence type="ECO:0000313" key="12">
    <source>
        <dbReference type="EMBL" id="EDR25154.1"/>
    </source>
</evidence>
<comment type="pathway">
    <text evidence="2">Glycolipid biosynthesis; glycosylphosphatidylinositol-anchor biosynthesis.</text>
</comment>
<dbReference type="GeneID" id="5883603"/>
<evidence type="ECO:0000256" key="10">
    <source>
        <dbReference type="SAM" id="Phobius"/>
    </source>
</evidence>
<evidence type="ECO:0000256" key="3">
    <source>
        <dbReference type="ARBA" id="ARBA00010345"/>
    </source>
</evidence>
<feature type="signal peptide" evidence="11">
    <location>
        <begin position="1"/>
        <end position="15"/>
    </location>
</feature>
<dbReference type="GO" id="GO:0006506">
    <property type="term" value="P:GPI anchor biosynthetic process"/>
    <property type="evidence" value="ECO:0007669"/>
    <property type="project" value="UniProtKB-UniPathway"/>
</dbReference>
<dbReference type="Proteomes" id="UP000008076">
    <property type="component" value="Unassembled WGS sequence"/>
</dbReference>
<keyword evidence="6" id="KW-0256">Endoplasmic reticulum</keyword>
<dbReference type="PANTHER" id="PTHR28650:SF1">
    <property type="entry name" value="PHOSPHATIDYLINOSITOL-GLYCAN BIOSYNTHESIS CLASS X PROTEIN"/>
    <property type="match status" value="1"/>
</dbReference>
<evidence type="ECO:0000256" key="5">
    <source>
        <dbReference type="ARBA" id="ARBA00022692"/>
    </source>
</evidence>
<dbReference type="RefSeq" id="XP_001738514.1">
    <property type="nucleotide sequence ID" value="XM_001738462.1"/>
</dbReference>
<dbReference type="SMART" id="SM00780">
    <property type="entry name" value="PIG-X"/>
    <property type="match status" value="1"/>
</dbReference>
<evidence type="ECO:0000256" key="11">
    <source>
        <dbReference type="SAM" id="SignalP"/>
    </source>
</evidence>
<dbReference type="VEuPathDB" id="AmoebaDB:EDI_134750"/>
<evidence type="ECO:0000256" key="2">
    <source>
        <dbReference type="ARBA" id="ARBA00004687"/>
    </source>
</evidence>
<dbReference type="InterPro" id="IPR013233">
    <property type="entry name" value="PIG-X/PBN1"/>
</dbReference>
<dbReference type="Pfam" id="PF08320">
    <property type="entry name" value="PIG-X"/>
    <property type="match status" value="1"/>
</dbReference>
<dbReference type="UniPathway" id="UPA00196"/>
<reference evidence="13" key="1">
    <citation type="submission" date="2007-12" db="EMBL/GenBank/DDBJ databases">
        <title>Annotation of Entamoeba dispar SAW760.</title>
        <authorList>
            <person name="Lorenzi H."/>
            <person name="Inman J."/>
            <person name="Schobel S."/>
            <person name="Amedeo P."/>
            <person name="Caler E."/>
        </authorList>
    </citation>
    <scope>NUCLEOTIDE SEQUENCE [LARGE SCALE GENOMIC DNA]</scope>
    <source>
        <strain evidence="13">ATCC PRA-260 / SAW760</strain>
    </source>
</reference>
<keyword evidence="11" id="KW-0732">Signal</keyword>